<sequence>MAFCLLHEDVSQKLEGKTSKHASLYIFSIGI</sequence>
<reference evidence="1" key="1">
    <citation type="submission" date="2018-02" db="EMBL/GenBank/DDBJ databases">
        <title>Rhizophora mucronata_Transcriptome.</title>
        <authorList>
            <person name="Meera S.P."/>
            <person name="Sreeshan A."/>
            <person name="Augustine A."/>
        </authorList>
    </citation>
    <scope>NUCLEOTIDE SEQUENCE</scope>
    <source>
        <tissue evidence="1">Leaf</tissue>
    </source>
</reference>
<dbReference type="AlphaFoldDB" id="A0A2P2N6P0"/>
<evidence type="ECO:0000313" key="1">
    <source>
        <dbReference type="EMBL" id="MBX38138.1"/>
    </source>
</evidence>
<accession>A0A2P2N6P0</accession>
<protein>
    <submittedName>
        <fullName evidence="1">Uncharacterized protein</fullName>
    </submittedName>
</protein>
<organism evidence="1">
    <name type="scientific">Rhizophora mucronata</name>
    <name type="common">Asiatic mangrove</name>
    <dbReference type="NCBI Taxonomy" id="61149"/>
    <lineage>
        <taxon>Eukaryota</taxon>
        <taxon>Viridiplantae</taxon>
        <taxon>Streptophyta</taxon>
        <taxon>Embryophyta</taxon>
        <taxon>Tracheophyta</taxon>
        <taxon>Spermatophyta</taxon>
        <taxon>Magnoliopsida</taxon>
        <taxon>eudicotyledons</taxon>
        <taxon>Gunneridae</taxon>
        <taxon>Pentapetalae</taxon>
        <taxon>rosids</taxon>
        <taxon>fabids</taxon>
        <taxon>Malpighiales</taxon>
        <taxon>Rhizophoraceae</taxon>
        <taxon>Rhizophora</taxon>
    </lineage>
</organism>
<proteinExistence type="predicted"/>
<name>A0A2P2N6P0_RHIMU</name>
<dbReference type="EMBL" id="GGEC01057654">
    <property type="protein sequence ID" value="MBX38138.1"/>
    <property type="molecule type" value="Transcribed_RNA"/>
</dbReference>